<dbReference type="PANTHER" id="PTHR33962">
    <property type="entry name" value="RECQ-MEDIATED GENOME INSTABILITY PROTEIN 2 RMI2"/>
    <property type="match status" value="1"/>
</dbReference>
<name>A0A0D9ZBQ2_9ORYZ</name>
<dbReference type="GO" id="GO:0043007">
    <property type="term" value="P:maintenance of rDNA"/>
    <property type="evidence" value="ECO:0007669"/>
    <property type="project" value="TreeGrafter"/>
</dbReference>
<accession>A0A0D9ZBQ2</accession>
<keyword evidence="2" id="KW-1185">Reference proteome</keyword>
<reference evidence="1" key="2">
    <citation type="submission" date="2018-05" db="EMBL/GenBank/DDBJ databases">
        <title>OgluRS3 (Oryza glumaepatula Reference Sequence Version 3).</title>
        <authorList>
            <person name="Zhang J."/>
            <person name="Kudrna D."/>
            <person name="Lee S."/>
            <person name="Talag J."/>
            <person name="Welchert J."/>
            <person name="Wing R.A."/>
        </authorList>
    </citation>
    <scope>NUCLEOTIDE SEQUENCE [LARGE SCALE GENOMIC DNA]</scope>
</reference>
<protein>
    <recommendedName>
        <fullName evidence="3">OB domain-containing protein</fullName>
    </recommendedName>
</protein>
<dbReference type="GO" id="GO:2000042">
    <property type="term" value="P:negative regulation of double-strand break repair via homologous recombination"/>
    <property type="evidence" value="ECO:0007669"/>
    <property type="project" value="TreeGrafter"/>
</dbReference>
<dbReference type="AlphaFoldDB" id="A0A0D9ZBQ2"/>
<evidence type="ECO:0000313" key="2">
    <source>
        <dbReference type="Proteomes" id="UP000026961"/>
    </source>
</evidence>
<dbReference type="Gene3D" id="2.40.50.140">
    <property type="entry name" value="Nucleic acid-binding proteins"/>
    <property type="match status" value="1"/>
</dbReference>
<dbReference type="STRING" id="40148.A0A0D9ZBQ2"/>
<dbReference type="GO" id="GO:0033045">
    <property type="term" value="P:regulation of sister chromatid segregation"/>
    <property type="evidence" value="ECO:0007669"/>
    <property type="project" value="TreeGrafter"/>
</dbReference>
<dbReference type="InterPro" id="IPR032245">
    <property type="entry name" value="RMI2"/>
</dbReference>
<dbReference type="HOGENOM" id="CLU_124120_0_0_1"/>
<dbReference type="GO" id="GO:0005829">
    <property type="term" value="C:cytosol"/>
    <property type="evidence" value="ECO:0007669"/>
    <property type="project" value="TreeGrafter"/>
</dbReference>
<dbReference type="Gramene" id="OGLUM03G30140.1">
    <property type="protein sequence ID" value="OGLUM03G30140.1"/>
    <property type="gene ID" value="OGLUM03G30140"/>
</dbReference>
<evidence type="ECO:0000313" key="1">
    <source>
        <dbReference type="EnsemblPlants" id="OGLUM03G30140.1"/>
    </source>
</evidence>
<reference evidence="1" key="1">
    <citation type="submission" date="2015-04" db="UniProtKB">
        <authorList>
            <consortium name="EnsemblPlants"/>
        </authorList>
    </citation>
    <scope>IDENTIFICATION</scope>
</reference>
<dbReference type="Pfam" id="PF16100">
    <property type="entry name" value="RMI2"/>
    <property type="match status" value="1"/>
</dbReference>
<proteinExistence type="predicted"/>
<organism evidence="1">
    <name type="scientific">Oryza glumipatula</name>
    <dbReference type="NCBI Taxonomy" id="40148"/>
    <lineage>
        <taxon>Eukaryota</taxon>
        <taxon>Viridiplantae</taxon>
        <taxon>Streptophyta</taxon>
        <taxon>Embryophyta</taxon>
        <taxon>Tracheophyta</taxon>
        <taxon>Spermatophyta</taxon>
        <taxon>Magnoliopsida</taxon>
        <taxon>Liliopsida</taxon>
        <taxon>Poales</taxon>
        <taxon>Poaceae</taxon>
        <taxon>BOP clade</taxon>
        <taxon>Oryzoideae</taxon>
        <taxon>Oryzeae</taxon>
        <taxon>Oryzinae</taxon>
        <taxon>Oryza</taxon>
    </lineage>
</organism>
<dbReference type="eggNOG" id="ENOG502S134">
    <property type="taxonomic scope" value="Eukaryota"/>
</dbReference>
<dbReference type="FunFam" id="2.40.50.140:FF:000345">
    <property type="entry name" value="RecQ-mediated genome instability-like protein"/>
    <property type="match status" value="1"/>
</dbReference>
<dbReference type="GO" id="GO:0006281">
    <property type="term" value="P:DNA repair"/>
    <property type="evidence" value="ECO:0007669"/>
    <property type="project" value="TreeGrafter"/>
</dbReference>
<sequence length="177" mass="19135">MEGSGAQPVGGAAAAAAAAAPKRNNMDYTLAALKLFGCQLAGATEAPPSESDGTSQAQMLYGIRFQRVWLQGVVVLADYRDGAGHILVDDGSCVAEITLTPKEAEGQPWREGMYVMVLGSYSGKESLPRANRPVIKVHKLVDLSAQPDRESMWYMEVVEAFNFFYLQFSAASPLMKR</sequence>
<dbReference type="Proteomes" id="UP000026961">
    <property type="component" value="Chromosome 3"/>
</dbReference>
<evidence type="ECO:0008006" key="3">
    <source>
        <dbReference type="Google" id="ProtNLM"/>
    </source>
</evidence>
<dbReference type="InterPro" id="IPR012340">
    <property type="entry name" value="NA-bd_OB-fold"/>
</dbReference>
<dbReference type="GO" id="GO:0016607">
    <property type="term" value="C:nuclear speck"/>
    <property type="evidence" value="ECO:0007669"/>
    <property type="project" value="TreeGrafter"/>
</dbReference>
<dbReference type="EnsemblPlants" id="OGLUM03G30140.1">
    <property type="protein sequence ID" value="OGLUM03G30140.1"/>
    <property type="gene ID" value="OGLUM03G30140"/>
</dbReference>
<dbReference type="PANTHER" id="PTHR33962:SF1">
    <property type="entry name" value="RECQ-MEDIATED GENOME INSTABILITY PROTEIN 2"/>
    <property type="match status" value="1"/>
</dbReference>